<dbReference type="Proteomes" id="UP000007755">
    <property type="component" value="Unassembled WGS sequence"/>
</dbReference>
<dbReference type="InParanoid" id="F4WPK2"/>
<proteinExistence type="predicted"/>
<organism evidence="2">
    <name type="scientific">Acromyrmex echinatior</name>
    <name type="common">Panamanian leafcutter ant</name>
    <name type="synonym">Acromyrmex octospinosus echinatior</name>
    <dbReference type="NCBI Taxonomy" id="103372"/>
    <lineage>
        <taxon>Eukaryota</taxon>
        <taxon>Metazoa</taxon>
        <taxon>Ecdysozoa</taxon>
        <taxon>Arthropoda</taxon>
        <taxon>Hexapoda</taxon>
        <taxon>Insecta</taxon>
        <taxon>Pterygota</taxon>
        <taxon>Neoptera</taxon>
        <taxon>Endopterygota</taxon>
        <taxon>Hymenoptera</taxon>
        <taxon>Apocrita</taxon>
        <taxon>Aculeata</taxon>
        <taxon>Formicoidea</taxon>
        <taxon>Formicidae</taxon>
        <taxon>Myrmicinae</taxon>
        <taxon>Acromyrmex</taxon>
    </lineage>
</organism>
<sequence>MKTSELNENEQDSDRESVVALIVCFQAPENCLLAKNSALTVATQNQTAVWRNGSHSFKHESMSVLACGAPRANETTSSFSH</sequence>
<protein>
    <submittedName>
        <fullName evidence="1">Uncharacterized protein</fullName>
    </submittedName>
</protein>
<dbReference type="AlphaFoldDB" id="F4WPK2"/>
<evidence type="ECO:0000313" key="2">
    <source>
        <dbReference type="Proteomes" id="UP000007755"/>
    </source>
</evidence>
<gene>
    <name evidence="1" type="ORF">G5I_07720</name>
</gene>
<keyword evidence="2" id="KW-1185">Reference proteome</keyword>
<evidence type="ECO:0000313" key="1">
    <source>
        <dbReference type="EMBL" id="EGI63875.1"/>
    </source>
</evidence>
<reference evidence="1" key="1">
    <citation type="submission" date="2011-02" db="EMBL/GenBank/DDBJ databases">
        <title>The genome of the leaf-cutting ant Acromyrmex echinatior suggests key adaptations to social evolution and fungus farming.</title>
        <authorList>
            <person name="Nygaard S."/>
            <person name="Zhang G."/>
        </authorList>
    </citation>
    <scope>NUCLEOTIDE SEQUENCE</scope>
</reference>
<accession>F4WPK2</accession>
<name>F4WPK2_ACREC</name>
<dbReference type="EMBL" id="GL888248">
    <property type="protein sequence ID" value="EGI63875.1"/>
    <property type="molecule type" value="Genomic_DNA"/>
</dbReference>